<dbReference type="InterPro" id="IPR020904">
    <property type="entry name" value="Sc_DH/Rdtase_CS"/>
</dbReference>
<comment type="similarity">
    <text evidence="1">Belongs to the short-chain dehydrogenases/reductases (SDR) family.</text>
</comment>
<keyword evidence="4" id="KW-1185">Reference proteome</keyword>
<keyword evidence="2" id="KW-0560">Oxidoreductase</keyword>
<evidence type="ECO:0000256" key="2">
    <source>
        <dbReference type="ARBA" id="ARBA00023002"/>
    </source>
</evidence>
<dbReference type="InterPro" id="IPR036291">
    <property type="entry name" value="NAD(P)-bd_dom_sf"/>
</dbReference>
<dbReference type="Proteomes" id="UP001595478">
    <property type="component" value="Unassembled WGS sequence"/>
</dbReference>
<dbReference type="PRINTS" id="PR00081">
    <property type="entry name" value="GDHRDH"/>
</dbReference>
<gene>
    <name evidence="3" type="ORF">ACFOHL_10635</name>
</gene>
<evidence type="ECO:0000256" key="1">
    <source>
        <dbReference type="ARBA" id="ARBA00006484"/>
    </source>
</evidence>
<dbReference type="SUPFAM" id="SSF51735">
    <property type="entry name" value="NAD(P)-binding Rossmann-fold domains"/>
    <property type="match status" value="1"/>
</dbReference>
<dbReference type="PANTHER" id="PTHR44196:SF1">
    <property type="entry name" value="DEHYDROGENASE_REDUCTASE SDR FAMILY MEMBER 7B"/>
    <property type="match status" value="1"/>
</dbReference>
<proteinExistence type="inferred from homology"/>
<dbReference type="PROSITE" id="PS00061">
    <property type="entry name" value="ADH_SHORT"/>
    <property type="match status" value="1"/>
</dbReference>
<evidence type="ECO:0000313" key="4">
    <source>
        <dbReference type="Proteomes" id="UP001595478"/>
    </source>
</evidence>
<comment type="caution">
    <text evidence="3">The sequence shown here is derived from an EMBL/GenBank/DDBJ whole genome shotgun (WGS) entry which is preliminary data.</text>
</comment>
<reference evidence="4" key="1">
    <citation type="journal article" date="2019" name="Int. J. Syst. Evol. Microbiol.">
        <title>The Global Catalogue of Microorganisms (GCM) 10K type strain sequencing project: providing services to taxonomists for standard genome sequencing and annotation.</title>
        <authorList>
            <consortium name="The Broad Institute Genomics Platform"/>
            <consortium name="The Broad Institute Genome Sequencing Center for Infectious Disease"/>
            <person name="Wu L."/>
            <person name="Ma J."/>
        </authorList>
    </citation>
    <scope>NUCLEOTIDE SEQUENCE [LARGE SCALE GENOMIC DNA]</scope>
    <source>
        <strain evidence="4">KCTC 52473</strain>
    </source>
</reference>
<evidence type="ECO:0000313" key="3">
    <source>
        <dbReference type="EMBL" id="MFC3122079.1"/>
    </source>
</evidence>
<dbReference type="Gene3D" id="3.40.50.720">
    <property type="entry name" value="NAD(P)-binding Rossmann-like Domain"/>
    <property type="match status" value="1"/>
</dbReference>
<dbReference type="InterPro" id="IPR002347">
    <property type="entry name" value="SDR_fam"/>
</dbReference>
<dbReference type="Pfam" id="PF00106">
    <property type="entry name" value="adh_short"/>
    <property type="match status" value="1"/>
</dbReference>
<dbReference type="EMBL" id="JBHRSW010000017">
    <property type="protein sequence ID" value="MFC3122079.1"/>
    <property type="molecule type" value="Genomic_DNA"/>
</dbReference>
<dbReference type="PANTHER" id="PTHR44196">
    <property type="entry name" value="DEHYDROGENASE/REDUCTASE SDR FAMILY MEMBER 7B"/>
    <property type="match status" value="1"/>
</dbReference>
<protein>
    <submittedName>
        <fullName evidence="3">SDR family NAD(P)-dependent oxidoreductase</fullName>
    </submittedName>
</protein>
<accession>A0ABV7FRT8</accession>
<sequence>MARVLITGASSGFGEALAIEFENSGHNVIACGRNQEKLNELASQYAMDIRIFDQNNGKETELALRDASADIYILNAGTCEYVDAQNIESELFERVFTTNVFGNVKVLRAILPQCKPGVQIIFVDSLARLLPFTRSQAYGASKAALHYLAKSFAVDLAKKNIRVKTLSPGFIKTPLTDKNDFDMPMCISASEAAKYAYKGIFSGKSSIYFPFRFSLFLRVLGLLPEYFQHKICLNMLGNNTGSKK</sequence>
<name>A0ABV7FRT8_9ALTE</name>
<dbReference type="RefSeq" id="WP_376920213.1">
    <property type="nucleotide sequence ID" value="NZ_JBHRSW010000017.1"/>
</dbReference>
<organism evidence="3 4">
    <name type="scientific">Agaribacter flavus</name>
    <dbReference type="NCBI Taxonomy" id="1902781"/>
    <lineage>
        <taxon>Bacteria</taxon>
        <taxon>Pseudomonadati</taxon>
        <taxon>Pseudomonadota</taxon>
        <taxon>Gammaproteobacteria</taxon>
        <taxon>Alteromonadales</taxon>
        <taxon>Alteromonadaceae</taxon>
        <taxon>Agaribacter</taxon>
    </lineage>
</organism>